<sequence>MKMKKFFLKSVVVGAFFMTSLSASAQIDLGNLGKVVSSAIGGEGGSIISGKNNVSKENIVGTWSYQQPSISFESSDLLKQAGGQLTSAAIEKKLAAQFAKVGITPGKFLVTFGKDNTFSTIKNGVATTSGTYVLSGSKITFSYLENSAKITGYAQMKNGTLSISFDSSKVLDVMSKMSKYSANSTLSTISSLAGSFNGMKTGVALVKYVAPVAKAKVATSKTTTVKKATAKKTTTKTKK</sequence>
<evidence type="ECO:0000256" key="1">
    <source>
        <dbReference type="SAM" id="SignalP"/>
    </source>
</evidence>
<feature type="chain" id="PRO_5046215505" description="DUF4923 domain-containing protein" evidence="1">
    <location>
        <begin position="26"/>
        <end position="239"/>
    </location>
</feature>
<evidence type="ECO:0000313" key="4">
    <source>
        <dbReference type="Proteomes" id="UP001319045"/>
    </source>
</evidence>
<accession>A0ABN6EM04</accession>
<dbReference type="Proteomes" id="UP001319045">
    <property type="component" value="Chromosome"/>
</dbReference>
<reference evidence="3 4" key="1">
    <citation type="journal article" date="2022" name="Int. J. Syst. Evol. Microbiol.">
        <title>Prevotella herbatica sp. nov., a plant polysaccharide-decomposing anaerobic bacterium isolated from a methanogenic reactor.</title>
        <authorList>
            <person name="Uek A."/>
            <person name="Tonouchi A."/>
            <person name="Kaku N."/>
            <person name="Ueki K."/>
        </authorList>
    </citation>
    <scope>NUCLEOTIDE SEQUENCE [LARGE SCALE GENOMIC DNA]</scope>
    <source>
        <strain evidence="3 4">WR041</strain>
    </source>
</reference>
<dbReference type="EMBL" id="AP024484">
    <property type="protein sequence ID" value="BCS85970.1"/>
    <property type="molecule type" value="Genomic_DNA"/>
</dbReference>
<keyword evidence="1" id="KW-0732">Signal</keyword>
<organism evidence="3 4">
    <name type="scientific">Prevotella herbatica</name>
    <dbReference type="NCBI Taxonomy" id="2801997"/>
    <lineage>
        <taxon>Bacteria</taxon>
        <taxon>Pseudomonadati</taxon>
        <taxon>Bacteroidota</taxon>
        <taxon>Bacteroidia</taxon>
        <taxon>Bacteroidales</taxon>
        <taxon>Prevotellaceae</taxon>
        <taxon>Prevotella</taxon>
    </lineage>
</organism>
<evidence type="ECO:0000313" key="3">
    <source>
        <dbReference type="EMBL" id="BCS85970.1"/>
    </source>
</evidence>
<proteinExistence type="predicted"/>
<evidence type="ECO:0000259" key="2">
    <source>
        <dbReference type="Pfam" id="PF16270"/>
    </source>
</evidence>
<keyword evidence="4" id="KW-1185">Reference proteome</keyword>
<name>A0ABN6EM04_9BACT</name>
<feature type="domain" description="DUF4923" evidence="2">
    <location>
        <begin position="50"/>
        <end position="207"/>
    </location>
</feature>
<dbReference type="InterPro" id="IPR032575">
    <property type="entry name" value="DUF4923"/>
</dbReference>
<gene>
    <name evidence="3" type="ORF">prwr041_18630</name>
</gene>
<protein>
    <recommendedName>
        <fullName evidence="2">DUF4923 domain-containing protein</fullName>
    </recommendedName>
</protein>
<dbReference type="Pfam" id="PF16270">
    <property type="entry name" value="DUF4923"/>
    <property type="match status" value="1"/>
</dbReference>
<feature type="signal peptide" evidence="1">
    <location>
        <begin position="1"/>
        <end position="25"/>
    </location>
</feature>